<dbReference type="Pfam" id="PF02660">
    <property type="entry name" value="G3P_acyltransf"/>
    <property type="match status" value="1"/>
</dbReference>
<dbReference type="EC" id="2.3.1.275" evidence="10"/>
<evidence type="ECO:0000256" key="2">
    <source>
        <dbReference type="ARBA" id="ARBA00022516"/>
    </source>
</evidence>
<keyword evidence="11" id="KW-0012">Acyltransferase</keyword>
<dbReference type="UniPathway" id="UPA00085"/>
<comment type="function">
    <text evidence="10">Catalyzes the transfer of an acyl group from acyl-phosphate (acyl-PO(4)) to glycerol-3-phosphate (G3P) to form lysophosphatidic acid (LPA). This enzyme utilizes acyl-phosphate as fatty acyl donor, but not acyl-CoA or acyl-ACP.</text>
</comment>
<keyword evidence="2 10" id="KW-0444">Lipid biosynthesis</keyword>
<comment type="pathway">
    <text evidence="10">Lipid metabolism; phospholipid metabolism.</text>
</comment>
<dbReference type="GO" id="GO:0008654">
    <property type="term" value="P:phospholipid biosynthetic process"/>
    <property type="evidence" value="ECO:0007669"/>
    <property type="project" value="UniProtKB-UniRule"/>
</dbReference>
<keyword evidence="6 10" id="KW-0443">Lipid metabolism</keyword>
<evidence type="ECO:0000256" key="1">
    <source>
        <dbReference type="ARBA" id="ARBA00022475"/>
    </source>
</evidence>
<dbReference type="AlphaFoldDB" id="A0A7L9RTT7"/>
<evidence type="ECO:0000256" key="7">
    <source>
        <dbReference type="ARBA" id="ARBA00023136"/>
    </source>
</evidence>
<evidence type="ECO:0000256" key="8">
    <source>
        <dbReference type="ARBA" id="ARBA00023209"/>
    </source>
</evidence>
<feature type="transmembrane region" description="Helical" evidence="10">
    <location>
        <begin position="88"/>
        <end position="106"/>
    </location>
</feature>
<dbReference type="NCBIfam" id="TIGR00023">
    <property type="entry name" value="glycerol-3-phosphate 1-O-acyltransferase PlsY"/>
    <property type="match status" value="1"/>
</dbReference>
<keyword evidence="7 10" id="KW-0472">Membrane</keyword>
<name>A0A7L9RTT7_9PROT</name>
<keyword evidence="8 10" id="KW-0594">Phospholipid biosynthesis</keyword>
<comment type="similarity">
    <text evidence="10">Belongs to the PlsY family.</text>
</comment>
<keyword evidence="12" id="KW-1185">Reference proteome</keyword>
<evidence type="ECO:0000256" key="6">
    <source>
        <dbReference type="ARBA" id="ARBA00023098"/>
    </source>
</evidence>
<keyword evidence="5 10" id="KW-1133">Transmembrane helix</keyword>
<dbReference type="InterPro" id="IPR003811">
    <property type="entry name" value="G3P_acylTferase_PlsY"/>
</dbReference>
<dbReference type="PANTHER" id="PTHR30309">
    <property type="entry name" value="INNER MEMBRANE PROTEIN YGIH"/>
    <property type="match status" value="1"/>
</dbReference>
<evidence type="ECO:0000256" key="10">
    <source>
        <dbReference type="HAMAP-Rule" id="MF_01043"/>
    </source>
</evidence>
<comment type="catalytic activity">
    <reaction evidence="10">
        <text>an acyl phosphate + sn-glycerol 3-phosphate = a 1-acyl-sn-glycero-3-phosphate + phosphate</text>
        <dbReference type="Rhea" id="RHEA:34075"/>
        <dbReference type="ChEBI" id="CHEBI:43474"/>
        <dbReference type="ChEBI" id="CHEBI:57597"/>
        <dbReference type="ChEBI" id="CHEBI:57970"/>
        <dbReference type="ChEBI" id="CHEBI:59918"/>
        <dbReference type="EC" id="2.3.1.275"/>
    </reaction>
</comment>
<proteinExistence type="inferred from homology"/>
<dbReference type="EMBL" id="CP054719">
    <property type="protein sequence ID" value="QOL19931.1"/>
    <property type="molecule type" value="Genomic_DNA"/>
</dbReference>
<dbReference type="Proteomes" id="UP000594001">
    <property type="component" value="Chromosome"/>
</dbReference>
<dbReference type="PANTHER" id="PTHR30309:SF0">
    <property type="entry name" value="GLYCEROL-3-PHOSPHATE ACYLTRANSFERASE-RELATED"/>
    <property type="match status" value="1"/>
</dbReference>
<evidence type="ECO:0000256" key="5">
    <source>
        <dbReference type="ARBA" id="ARBA00022989"/>
    </source>
</evidence>
<keyword evidence="4 10" id="KW-0812">Transmembrane</keyword>
<feature type="transmembrane region" description="Helical" evidence="10">
    <location>
        <begin position="6"/>
        <end position="26"/>
    </location>
</feature>
<dbReference type="RefSeq" id="WP_350331488.1">
    <property type="nucleotide sequence ID" value="NZ_CP054719.1"/>
</dbReference>
<evidence type="ECO:0000313" key="12">
    <source>
        <dbReference type="Proteomes" id="UP000594001"/>
    </source>
</evidence>
<evidence type="ECO:0000256" key="3">
    <source>
        <dbReference type="ARBA" id="ARBA00022679"/>
    </source>
</evidence>
<evidence type="ECO:0000256" key="9">
    <source>
        <dbReference type="ARBA" id="ARBA00023264"/>
    </source>
</evidence>
<comment type="subcellular location">
    <subcellularLocation>
        <location evidence="10">Cell membrane</location>
        <topology evidence="10">Multi-pass membrane protein</topology>
    </subcellularLocation>
</comment>
<dbReference type="GO" id="GO:0043772">
    <property type="term" value="F:acyl-phosphate glycerol-3-phosphate acyltransferase activity"/>
    <property type="evidence" value="ECO:0007669"/>
    <property type="project" value="UniProtKB-UniRule"/>
</dbReference>
<organism evidence="11 12">
    <name type="scientific">Candidatus Bodocaedibacter vickermanii</name>
    <dbReference type="NCBI Taxonomy" id="2741701"/>
    <lineage>
        <taxon>Bacteria</taxon>
        <taxon>Pseudomonadati</taxon>
        <taxon>Pseudomonadota</taxon>
        <taxon>Alphaproteobacteria</taxon>
        <taxon>Holosporales</taxon>
        <taxon>Candidatus Paracaedibacteraceae</taxon>
        <taxon>Candidatus Bodocaedibacter</taxon>
    </lineage>
</organism>
<gene>
    <name evidence="10 11" type="primary">plsY</name>
    <name evidence="11" type="ORF">CPBP_00702</name>
</gene>
<keyword evidence="1 10" id="KW-1003">Cell membrane</keyword>
<keyword evidence="3 10" id="KW-0808">Transferase</keyword>
<evidence type="ECO:0000256" key="4">
    <source>
        <dbReference type="ARBA" id="ARBA00022692"/>
    </source>
</evidence>
<dbReference type="SMART" id="SM01207">
    <property type="entry name" value="G3P_acyltransf"/>
    <property type="match status" value="1"/>
</dbReference>
<keyword evidence="9 10" id="KW-1208">Phospholipid metabolism</keyword>
<protein>
    <recommendedName>
        <fullName evidence="10">Glycerol-3-phosphate acyltransferase</fullName>
    </recommendedName>
    <alternativeName>
        <fullName evidence="10">Acyl-PO4 G3P acyltransferase</fullName>
    </alternativeName>
    <alternativeName>
        <fullName evidence="10">Acyl-phosphate--glycerol-3-phosphate acyltransferase</fullName>
    </alternativeName>
    <alternativeName>
        <fullName evidence="10">G3P acyltransferase</fullName>
        <shortName evidence="10">GPAT</shortName>
        <ecNumber evidence="10">2.3.1.275</ecNumber>
    </alternativeName>
    <alternativeName>
        <fullName evidence="10">Lysophosphatidic acid synthase</fullName>
        <shortName evidence="10">LPA synthase</shortName>
    </alternativeName>
</protein>
<evidence type="ECO:0000313" key="11">
    <source>
        <dbReference type="EMBL" id="QOL19931.1"/>
    </source>
</evidence>
<dbReference type="HAMAP" id="MF_01043">
    <property type="entry name" value="PlsY"/>
    <property type="match status" value="1"/>
</dbReference>
<dbReference type="KEGG" id="pbal:CPBP_00702"/>
<accession>A0A7L9RTT7</accession>
<feature type="transmembrane region" description="Helical" evidence="10">
    <location>
        <begin position="118"/>
        <end position="145"/>
    </location>
</feature>
<comment type="subunit">
    <text evidence="10">Probably interacts with PlsX.</text>
</comment>
<sequence>MSMNILLIWCVIAYLIGSIPFGYILVKLFLKQDVRKQGSGNIGATNVLRTGGKKLALATYVLDITKVWIPMLLFNVIMNPINDMPSDILLSSLMIVGGTGVIGHMYSCWLKFNGGKGVASFTGFCAWLFPYSAIIGIFVFLIIAFSTKIVSIASLIGIIAAGIYVIFYVFPILDTPTQLMLVSKIFFIFIILLIFVRHKGNIARLMKGEENKVKF</sequence>
<feature type="transmembrane region" description="Helical" evidence="10">
    <location>
        <begin position="152"/>
        <end position="173"/>
    </location>
</feature>
<reference evidence="11 12" key="1">
    <citation type="submission" date="2020-06" db="EMBL/GenBank/DDBJ databases">
        <title>The endosymbiont of the kinetoplastid Bodo saltans is a Paracaedibacter-like alpha-proteobacterium possessing a putative toxin-antitoxin system.</title>
        <authorList>
            <person name="Midha S."/>
            <person name="Rigden D.J."/>
            <person name="Siozios S."/>
            <person name="Hurst G.D.D."/>
            <person name="Jackson A.P."/>
        </authorList>
    </citation>
    <scope>NUCLEOTIDE SEQUENCE [LARGE SCALE GENOMIC DNA]</scope>
    <source>
        <strain evidence="11">Lake Konstanz</strain>
    </source>
</reference>
<dbReference type="GO" id="GO:0005886">
    <property type="term" value="C:plasma membrane"/>
    <property type="evidence" value="ECO:0007669"/>
    <property type="project" value="UniProtKB-SubCell"/>
</dbReference>
<feature type="transmembrane region" description="Helical" evidence="10">
    <location>
        <begin position="179"/>
        <end position="196"/>
    </location>
</feature>